<dbReference type="AlphaFoldDB" id="A0A6H5G949"/>
<dbReference type="EMBL" id="CADCXU010008762">
    <property type="protein sequence ID" value="CAA9999408.1"/>
    <property type="molecule type" value="Genomic_DNA"/>
</dbReference>
<evidence type="ECO:0000313" key="3">
    <source>
        <dbReference type="Proteomes" id="UP000479000"/>
    </source>
</evidence>
<reference evidence="2 3" key="1">
    <citation type="submission" date="2020-02" db="EMBL/GenBank/DDBJ databases">
        <authorList>
            <person name="Ferguson B K."/>
        </authorList>
    </citation>
    <scope>NUCLEOTIDE SEQUENCE [LARGE SCALE GENOMIC DNA]</scope>
</reference>
<accession>A0A6H5G949</accession>
<feature type="region of interest" description="Disordered" evidence="1">
    <location>
        <begin position="1"/>
        <end position="49"/>
    </location>
</feature>
<keyword evidence="3" id="KW-1185">Reference proteome</keyword>
<gene>
    <name evidence="2" type="ORF">NTEN_LOCUS5691</name>
</gene>
<dbReference type="Proteomes" id="UP000479000">
    <property type="component" value="Unassembled WGS sequence"/>
</dbReference>
<proteinExistence type="predicted"/>
<organism evidence="2 3">
    <name type="scientific">Nesidiocoris tenuis</name>
    <dbReference type="NCBI Taxonomy" id="355587"/>
    <lineage>
        <taxon>Eukaryota</taxon>
        <taxon>Metazoa</taxon>
        <taxon>Ecdysozoa</taxon>
        <taxon>Arthropoda</taxon>
        <taxon>Hexapoda</taxon>
        <taxon>Insecta</taxon>
        <taxon>Pterygota</taxon>
        <taxon>Neoptera</taxon>
        <taxon>Paraneoptera</taxon>
        <taxon>Hemiptera</taxon>
        <taxon>Heteroptera</taxon>
        <taxon>Panheteroptera</taxon>
        <taxon>Cimicomorpha</taxon>
        <taxon>Miridae</taxon>
        <taxon>Dicyphina</taxon>
        <taxon>Nesidiocoris</taxon>
    </lineage>
</organism>
<name>A0A6H5G949_9HEMI</name>
<evidence type="ECO:0000313" key="2">
    <source>
        <dbReference type="EMBL" id="CAA9999408.1"/>
    </source>
</evidence>
<protein>
    <submittedName>
        <fullName evidence="2">Uncharacterized protein</fullName>
    </submittedName>
</protein>
<evidence type="ECO:0000256" key="1">
    <source>
        <dbReference type="SAM" id="MobiDB-lite"/>
    </source>
</evidence>
<sequence length="70" mass="7963">MNMRGLMDDNGSTRLTWTPRLHPLTMAGNRRSAQDRLPGERLSSADRPNVILSSELTALPQDNLFQRQKE</sequence>